<dbReference type="OrthoDB" id="10248435at2759"/>
<accession>A0A8J6ABJ2</accession>
<keyword evidence="4" id="KW-1185">Reference proteome</keyword>
<evidence type="ECO:0000259" key="2">
    <source>
        <dbReference type="PROSITE" id="PS50296"/>
    </source>
</evidence>
<dbReference type="EMBL" id="JAGFMF010011690">
    <property type="protein sequence ID" value="KAG8516002.1"/>
    <property type="molecule type" value="Genomic_DNA"/>
</dbReference>
<evidence type="ECO:0000256" key="1">
    <source>
        <dbReference type="ARBA" id="ARBA00022540"/>
    </source>
</evidence>
<dbReference type="Proteomes" id="UP000700334">
    <property type="component" value="Unassembled WGS sequence"/>
</dbReference>
<dbReference type="PANTHER" id="PTHR10388">
    <property type="entry name" value="EUKARYOTIC TRANSLATION INITIATION FACTOR SUI1"/>
    <property type="match status" value="1"/>
</dbReference>
<keyword evidence="1 3" id="KW-0396">Initiation factor</keyword>
<feature type="domain" description="SUI1" evidence="2">
    <location>
        <begin position="42"/>
        <end position="101"/>
    </location>
</feature>
<dbReference type="AlphaFoldDB" id="A0A8J6ABJ2"/>
<keyword evidence="1 3" id="KW-0648">Protein biosynthesis</keyword>
<gene>
    <name evidence="3" type="ORF">J0S82_000624</name>
</gene>
<evidence type="ECO:0000313" key="3">
    <source>
        <dbReference type="EMBL" id="KAG8516002.1"/>
    </source>
</evidence>
<dbReference type="Pfam" id="PF01253">
    <property type="entry name" value="SUI1"/>
    <property type="match status" value="1"/>
</dbReference>
<dbReference type="SUPFAM" id="SSF55159">
    <property type="entry name" value="eIF1-like"/>
    <property type="match status" value="1"/>
</dbReference>
<dbReference type="PROSITE" id="PS50296">
    <property type="entry name" value="SUI1"/>
    <property type="match status" value="1"/>
</dbReference>
<dbReference type="InterPro" id="IPR036877">
    <property type="entry name" value="SUI1_dom_sf"/>
</dbReference>
<evidence type="ECO:0000313" key="4">
    <source>
        <dbReference type="Proteomes" id="UP000700334"/>
    </source>
</evidence>
<name>A0A8J6ABJ2_GALPY</name>
<sequence>MNRSQSYHMSAIQNLHSLTPLLMQVRDDLLPAGTEHHIHIRIQQIKGRKILKDYNKKKLVKAFRKKFAHSGTLIEHPEYGEVIQLRDDQLTNKSQFVVENGLAGMTS</sequence>
<dbReference type="Gene3D" id="3.30.780.10">
    <property type="entry name" value="SUI1-like domain"/>
    <property type="match status" value="1"/>
</dbReference>
<comment type="caution">
    <text evidence="3">The sequence shown here is derived from an EMBL/GenBank/DDBJ whole genome shotgun (WGS) entry which is preliminary data.</text>
</comment>
<dbReference type="InterPro" id="IPR001950">
    <property type="entry name" value="SUI1"/>
</dbReference>
<dbReference type="GO" id="GO:0003743">
    <property type="term" value="F:translation initiation factor activity"/>
    <property type="evidence" value="ECO:0007669"/>
    <property type="project" value="UniProtKB-KW"/>
</dbReference>
<organism evidence="3 4">
    <name type="scientific">Galemys pyrenaicus</name>
    <name type="common">Iberian desman</name>
    <name type="synonym">Pyrenean desman</name>
    <dbReference type="NCBI Taxonomy" id="202257"/>
    <lineage>
        <taxon>Eukaryota</taxon>
        <taxon>Metazoa</taxon>
        <taxon>Chordata</taxon>
        <taxon>Craniata</taxon>
        <taxon>Vertebrata</taxon>
        <taxon>Euteleostomi</taxon>
        <taxon>Mammalia</taxon>
        <taxon>Eutheria</taxon>
        <taxon>Laurasiatheria</taxon>
        <taxon>Eulipotyphla</taxon>
        <taxon>Talpidae</taxon>
        <taxon>Galemys</taxon>
    </lineage>
</organism>
<proteinExistence type="predicted"/>
<protein>
    <submittedName>
        <fullName evidence="3">Eukaryotic translation initiation factor 1</fullName>
    </submittedName>
</protein>
<reference evidence="3" key="1">
    <citation type="journal article" date="2021" name="Evol. Appl.">
        <title>The genome of the Pyrenean desman and the effects of bottlenecks and inbreeding on the genomic landscape of an endangered species.</title>
        <authorList>
            <person name="Escoda L."/>
            <person name="Castresana J."/>
        </authorList>
    </citation>
    <scope>NUCLEOTIDE SEQUENCE</scope>
    <source>
        <strain evidence="3">IBE-C5619</strain>
    </source>
</reference>